<dbReference type="InParanoid" id="A0A1Y2DBZ1"/>
<dbReference type="InterPro" id="IPR002893">
    <property type="entry name" value="Znf_MYND"/>
</dbReference>
<keyword evidence="2 4" id="KW-0863">Zinc-finger</keyword>
<dbReference type="EMBL" id="MCGR01000084">
    <property type="protein sequence ID" value="ORY56793.1"/>
    <property type="molecule type" value="Genomic_DNA"/>
</dbReference>
<evidence type="ECO:0000313" key="6">
    <source>
        <dbReference type="EMBL" id="ORY56793.1"/>
    </source>
</evidence>
<name>A0A1Y2DBZ1_9BASI</name>
<dbReference type="SUPFAM" id="SSF144232">
    <property type="entry name" value="HIT/MYND zinc finger-like"/>
    <property type="match status" value="1"/>
</dbReference>
<evidence type="ECO:0000259" key="5">
    <source>
        <dbReference type="PROSITE" id="PS50865"/>
    </source>
</evidence>
<evidence type="ECO:0000256" key="1">
    <source>
        <dbReference type="ARBA" id="ARBA00022723"/>
    </source>
</evidence>
<dbReference type="PROSITE" id="PS50865">
    <property type="entry name" value="ZF_MYND_2"/>
    <property type="match status" value="1"/>
</dbReference>
<dbReference type="GO" id="GO:0008270">
    <property type="term" value="F:zinc ion binding"/>
    <property type="evidence" value="ECO:0007669"/>
    <property type="project" value="UniProtKB-KW"/>
</dbReference>
<organism evidence="6 7">
    <name type="scientific">Leucosporidium creatinivorum</name>
    <dbReference type="NCBI Taxonomy" id="106004"/>
    <lineage>
        <taxon>Eukaryota</taxon>
        <taxon>Fungi</taxon>
        <taxon>Dikarya</taxon>
        <taxon>Basidiomycota</taxon>
        <taxon>Pucciniomycotina</taxon>
        <taxon>Microbotryomycetes</taxon>
        <taxon>Leucosporidiales</taxon>
        <taxon>Leucosporidium</taxon>
    </lineage>
</organism>
<keyword evidence="3" id="KW-0862">Zinc</keyword>
<protein>
    <recommendedName>
        <fullName evidence="5">MYND-type domain-containing protein</fullName>
    </recommendedName>
</protein>
<dbReference type="PANTHER" id="PTHR10237:SF15">
    <property type="entry name" value="LD37257P"/>
    <property type="match status" value="1"/>
</dbReference>
<sequence length="237" mass="25678">MNTHQKVSTSLRQLIFSPSFVSPILLPALVTSLEAWSSPPKSRTRALVLHFDLLPSSAPSFDPLTSFTFRSAVLTPFTDLQPFLTTVQRTTPGINVSSALGAIEGAKKVVKKGELITLAFFAVVRLPAELGGGETGCWGGLGWQEPNGWNEKFVEKDWEGQLKAGIEKLRRENAPRASKVKEVTPAAALAKDQCHACRTTVPPADLLQCSRCKNAVYCSAACQGKAWKEHKGSCKAK</sequence>
<evidence type="ECO:0000256" key="4">
    <source>
        <dbReference type="PROSITE-ProRule" id="PRU00134"/>
    </source>
</evidence>
<dbReference type="Gene3D" id="6.10.140.2220">
    <property type="match status" value="1"/>
</dbReference>
<dbReference type="InterPro" id="IPR024119">
    <property type="entry name" value="TF_DEAF-1"/>
</dbReference>
<evidence type="ECO:0000313" key="7">
    <source>
        <dbReference type="Proteomes" id="UP000193467"/>
    </source>
</evidence>
<proteinExistence type="predicted"/>
<evidence type="ECO:0000256" key="3">
    <source>
        <dbReference type="ARBA" id="ARBA00022833"/>
    </source>
</evidence>
<dbReference type="AlphaFoldDB" id="A0A1Y2DBZ1"/>
<gene>
    <name evidence="6" type="ORF">BCR35DRAFT_355545</name>
</gene>
<dbReference type="Proteomes" id="UP000193467">
    <property type="component" value="Unassembled WGS sequence"/>
</dbReference>
<comment type="caution">
    <text evidence="6">The sequence shown here is derived from an EMBL/GenBank/DDBJ whole genome shotgun (WGS) entry which is preliminary data.</text>
</comment>
<keyword evidence="7" id="KW-1185">Reference proteome</keyword>
<dbReference type="GO" id="GO:0005634">
    <property type="term" value="C:nucleus"/>
    <property type="evidence" value="ECO:0007669"/>
    <property type="project" value="TreeGrafter"/>
</dbReference>
<dbReference type="Pfam" id="PF01753">
    <property type="entry name" value="zf-MYND"/>
    <property type="match status" value="1"/>
</dbReference>
<feature type="domain" description="MYND-type" evidence="5">
    <location>
        <begin position="194"/>
        <end position="234"/>
    </location>
</feature>
<dbReference type="GO" id="GO:0000981">
    <property type="term" value="F:DNA-binding transcription factor activity, RNA polymerase II-specific"/>
    <property type="evidence" value="ECO:0007669"/>
    <property type="project" value="TreeGrafter"/>
</dbReference>
<dbReference type="PROSITE" id="PS01360">
    <property type="entry name" value="ZF_MYND_1"/>
    <property type="match status" value="1"/>
</dbReference>
<evidence type="ECO:0000256" key="2">
    <source>
        <dbReference type="ARBA" id="ARBA00022771"/>
    </source>
</evidence>
<dbReference type="PANTHER" id="PTHR10237">
    <property type="entry name" value="DEFORMED EPIDERMAL AUTOREGULATORY FACTOR 1 HOMOLOG SUPPRESSIN"/>
    <property type="match status" value="1"/>
</dbReference>
<dbReference type="OrthoDB" id="9922773at2759"/>
<reference evidence="6 7" key="1">
    <citation type="submission" date="2016-07" db="EMBL/GenBank/DDBJ databases">
        <title>Pervasive Adenine N6-methylation of Active Genes in Fungi.</title>
        <authorList>
            <consortium name="DOE Joint Genome Institute"/>
            <person name="Mondo S.J."/>
            <person name="Dannebaum R.O."/>
            <person name="Kuo R.C."/>
            <person name="Labutti K."/>
            <person name="Haridas S."/>
            <person name="Kuo A."/>
            <person name="Salamov A."/>
            <person name="Ahrendt S.R."/>
            <person name="Lipzen A."/>
            <person name="Sullivan W."/>
            <person name="Andreopoulos W.B."/>
            <person name="Clum A."/>
            <person name="Lindquist E."/>
            <person name="Daum C."/>
            <person name="Ramamoorthy G.K."/>
            <person name="Gryganskyi A."/>
            <person name="Culley D."/>
            <person name="Magnuson J.K."/>
            <person name="James T.Y."/>
            <person name="O'Malley M.A."/>
            <person name="Stajich J.E."/>
            <person name="Spatafora J.W."/>
            <person name="Visel A."/>
            <person name="Grigoriev I.V."/>
        </authorList>
    </citation>
    <scope>NUCLEOTIDE SEQUENCE [LARGE SCALE GENOMIC DNA]</scope>
    <source>
        <strain evidence="6 7">62-1032</strain>
    </source>
</reference>
<accession>A0A1Y2DBZ1</accession>
<keyword evidence="1" id="KW-0479">Metal-binding</keyword>